<evidence type="ECO:0000313" key="7">
    <source>
        <dbReference type="EMBL" id="EGF23275.1"/>
    </source>
</evidence>
<reference evidence="7 8" key="1">
    <citation type="submission" date="2011-02" db="EMBL/GenBank/DDBJ databases">
        <authorList>
            <person name="Muzny D."/>
            <person name="Qin X."/>
            <person name="Buhay C."/>
            <person name="Dugan-Rocha S."/>
            <person name="Ding Y."/>
            <person name="Chen G."/>
            <person name="Hawes A."/>
            <person name="Holder M."/>
            <person name="Jhangiani S."/>
            <person name="Johnson A."/>
            <person name="Khan Z."/>
            <person name="Li Z."/>
            <person name="Liu W."/>
            <person name="Liu X."/>
            <person name="Perez L."/>
            <person name="Shen H."/>
            <person name="Wang Q."/>
            <person name="Watt J."/>
            <person name="Xi L."/>
            <person name="Xin Y."/>
            <person name="Zhou J."/>
            <person name="Deng J."/>
            <person name="Jiang H."/>
            <person name="Liu Y."/>
            <person name="Qu J."/>
            <person name="Song X.-Z."/>
            <person name="Zhang L."/>
            <person name="Villasana D."/>
            <person name="Johnson A."/>
            <person name="Liu J."/>
            <person name="Liyanage D."/>
            <person name="Lorensuhewa L."/>
            <person name="Robinson T."/>
            <person name="Song A."/>
            <person name="Song B.-B."/>
            <person name="Dinh H."/>
            <person name="Thornton R."/>
            <person name="Coyle M."/>
            <person name="Francisco L."/>
            <person name="Jackson L."/>
            <person name="Javaid M."/>
            <person name="Korchina V."/>
            <person name="Kovar C."/>
            <person name="Mata R."/>
            <person name="Mathew T."/>
            <person name="Ngo R."/>
            <person name="Nguyen L."/>
            <person name="Nguyen N."/>
            <person name="Okwuonu G."/>
            <person name="Ongeri F."/>
            <person name="Pham C."/>
            <person name="Simmons D."/>
            <person name="Wilczek-Boney K."/>
            <person name="Hale W."/>
            <person name="Jakkamsetti A."/>
            <person name="Pham P."/>
            <person name="Ruth R."/>
            <person name="San Lucas F."/>
            <person name="Warren J."/>
            <person name="Zhang J."/>
            <person name="Zhao Z."/>
            <person name="Zhou C."/>
            <person name="Zhu D."/>
            <person name="Lee S."/>
            <person name="Bess C."/>
            <person name="Blankenburg K."/>
            <person name="Forbes L."/>
            <person name="Fu Q."/>
            <person name="Gubbala S."/>
            <person name="Hirani K."/>
            <person name="Jayaseelan J.C."/>
            <person name="Lara F."/>
            <person name="Munidasa M."/>
            <person name="Palculict T."/>
            <person name="Patil S."/>
            <person name="Pu L.-L."/>
            <person name="Saada N."/>
            <person name="Tang L."/>
            <person name="Weissenberger G."/>
            <person name="Zhu Y."/>
            <person name="Hemphill L."/>
            <person name="Shang Y."/>
            <person name="Youmans B."/>
            <person name="Ayvaz T."/>
            <person name="Ross M."/>
            <person name="Santibanez J."/>
            <person name="Aqrawi P."/>
            <person name="Gross S."/>
            <person name="Joshi V."/>
            <person name="Fowler G."/>
            <person name="Nazareth L."/>
            <person name="Reid J."/>
            <person name="Worley K."/>
            <person name="Petrosino J."/>
            <person name="Highlander S."/>
            <person name="Gibbs R."/>
        </authorList>
    </citation>
    <scope>NUCLEOTIDE SEQUENCE [LARGE SCALE GENOMIC DNA]</scope>
    <source>
        <strain evidence="7 8">DSM 15829</strain>
    </source>
</reference>
<dbReference type="GO" id="GO:0005524">
    <property type="term" value="F:ATP binding"/>
    <property type="evidence" value="ECO:0007669"/>
    <property type="project" value="UniProtKB-KW"/>
</dbReference>
<feature type="domain" description="DAC" evidence="6">
    <location>
        <begin position="14"/>
        <end position="154"/>
    </location>
</feature>
<keyword evidence="2" id="KW-0808">Transferase</keyword>
<dbReference type="PROSITE" id="PS51794">
    <property type="entry name" value="DAC"/>
    <property type="match status" value="1"/>
</dbReference>
<dbReference type="Proteomes" id="UP000005947">
    <property type="component" value="Unassembled WGS sequence"/>
</dbReference>
<dbReference type="InterPro" id="IPR038331">
    <property type="entry name" value="DisA_sf"/>
</dbReference>
<proteinExistence type="predicted"/>
<name>F1T3I1_9ACTN</name>
<gene>
    <name evidence="7" type="ORF">HMPREF0091_10222</name>
</gene>
<dbReference type="SUPFAM" id="SSF143597">
    <property type="entry name" value="YojJ-like"/>
    <property type="match status" value="1"/>
</dbReference>
<sequence length="358" mass="39633">MSTSQTPEDAQDTKARLRDAIRKTAPGTSLRFALDMILAGHLGALICIGDTDNVLAAGDDGFRLDISFTANRLFELSKMDGAIVIDRGLTKILRANYHLNPSPSLPTSETGMRHRTAARMSLLTKAVVISVSERRQVVAIYVDGHGHQLQSVPELMSSVNQMLVSMQSTRAQLDRALLRLTTLELDDYVTLSDIADTIYLFEVLMTVSEQLSDIILQLGSEGKTIEMQREEFIGNASSDYTLLIRDYAKDSSEEHAQCIRKQLHEISNSQLHAPDKIAELLGFENKGEESIMVPLGLRTLSNVSVVRKGMADKIVDEFGSLQQLLDDIEQNPSKLDELGVDNPSILADSLYRMWGKRA</sequence>
<dbReference type="eggNOG" id="COG1623">
    <property type="taxonomic scope" value="Bacteria"/>
</dbReference>
<evidence type="ECO:0000256" key="1">
    <source>
        <dbReference type="ARBA" id="ARBA00000877"/>
    </source>
</evidence>
<evidence type="ECO:0000313" key="8">
    <source>
        <dbReference type="Proteomes" id="UP000005947"/>
    </source>
</evidence>
<dbReference type="Pfam" id="PF10635">
    <property type="entry name" value="DisA-linker"/>
    <property type="match status" value="1"/>
</dbReference>
<comment type="caution">
    <text evidence="7">The sequence shown here is derived from an EMBL/GenBank/DDBJ whole genome shotgun (WGS) entry which is preliminary data.</text>
</comment>
<dbReference type="Gene3D" id="1.20.1260.110">
    <property type="entry name" value="DNA integrity scanning linker region"/>
    <property type="match status" value="1"/>
</dbReference>
<evidence type="ECO:0000256" key="5">
    <source>
        <dbReference type="ARBA" id="ARBA00022840"/>
    </source>
</evidence>
<comment type="catalytic activity">
    <reaction evidence="1">
        <text>2 ATP = 3',3'-c-di-AMP + 2 diphosphate</text>
        <dbReference type="Rhea" id="RHEA:35655"/>
        <dbReference type="ChEBI" id="CHEBI:30616"/>
        <dbReference type="ChEBI" id="CHEBI:33019"/>
        <dbReference type="ChEBI" id="CHEBI:71500"/>
        <dbReference type="EC" id="2.7.7.85"/>
    </reaction>
</comment>
<dbReference type="GeneID" id="93210979"/>
<dbReference type="GO" id="GO:0004016">
    <property type="term" value="F:adenylate cyclase activity"/>
    <property type="evidence" value="ECO:0007669"/>
    <property type="project" value="TreeGrafter"/>
</dbReference>
<evidence type="ECO:0000256" key="3">
    <source>
        <dbReference type="ARBA" id="ARBA00022695"/>
    </source>
</evidence>
<dbReference type="GO" id="GO:0106408">
    <property type="term" value="F:diadenylate cyclase activity"/>
    <property type="evidence" value="ECO:0007669"/>
    <property type="project" value="UniProtKB-EC"/>
</dbReference>
<dbReference type="InterPro" id="IPR003390">
    <property type="entry name" value="DNA_integrity_scan_DisA_N"/>
</dbReference>
<dbReference type="InterPro" id="IPR050338">
    <property type="entry name" value="DisA"/>
</dbReference>
<dbReference type="PANTHER" id="PTHR34185:SF3">
    <property type="entry name" value="DNA INTEGRITY SCANNING PROTEIN DISA"/>
    <property type="match status" value="1"/>
</dbReference>
<dbReference type="InterPro" id="IPR036888">
    <property type="entry name" value="DNA_integrity_DisA_N_sf"/>
</dbReference>
<keyword evidence="3" id="KW-0548">Nucleotidyltransferase</keyword>
<dbReference type="AlphaFoldDB" id="F1T3I1"/>
<protein>
    <recommendedName>
        <fullName evidence="6">DAC domain-containing protein</fullName>
    </recommendedName>
</protein>
<keyword evidence="5" id="KW-0067">ATP-binding</keyword>
<keyword evidence="8" id="KW-1185">Reference proteome</keyword>
<keyword evidence="4" id="KW-0547">Nucleotide-binding</keyword>
<dbReference type="InterPro" id="IPR018906">
    <property type="entry name" value="DNA_integrity_scan_DisA_link"/>
</dbReference>
<evidence type="ECO:0000256" key="2">
    <source>
        <dbReference type="ARBA" id="ARBA00022679"/>
    </source>
</evidence>
<organism evidence="7 8">
    <name type="scientific">Fannyhessea vaginae DSM 15829</name>
    <dbReference type="NCBI Taxonomy" id="525256"/>
    <lineage>
        <taxon>Bacteria</taxon>
        <taxon>Bacillati</taxon>
        <taxon>Actinomycetota</taxon>
        <taxon>Coriobacteriia</taxon>
        <taxon>Coriobacteriales</taxon>
        <taxon>Atopobiaceae</taxon>
        <taxon>Fannyhessea</taxon>
    </lineage>
</organism>
<dbReference type="Gene3D" id="3.40.1700.10">
    <property type="entry name" value="DNA integrity scanning protein, DisA, N-terminal domain"/>
    <property type="match status" value="1"/>
</dbReference>
<dbReference type="OrthoDB" id="41841at2"/>
<dbReference type="RefSeq" id="WP_006302333.1">
    <property type="nucleotide sequence ID" value="NZ_ACGK02000001.1"/>
</dbReference>
<dbReference type="NCBIfam" id="NF010009">
    <property type="entry name" value="PRK13482.1"/>
    <property type="match status" value="1"/>
</dbReference>
<dbReference type="EMBL" id="ACGK02000001">
    <property type="protein sequence ID" value="EGF23275.1"/>
    <property type="molecule type" value="Genomic_DNA"/>
</dbReference>
<dbReference type="PANTHER" id="PTHR34185">
    <property type="entry name" value="DIADENYLATE CYCLASE"/>
    <property type="match status" value="1"/>
</dbReference>
<evidence type="ECO:0000259" key="6">
    <source>
        <dbReference type="PROSITE" id="PS51794"/>
    </source>
</evidence>
<evidence type="ECO:0000256" key="4">
    <source>
        <dbReference type="ARBA" id="ARBA00022741"/>
    </source>
</evidence>
<dbReference type="Pfam" id="PF02457">
    <property type="entry name" value="DAC"/>
    <property type="match status" value="1"/>
</dbReference>
<accession>F1T3I1</accession>